<evidence type="ECO:0000313" key="4">
    <source>
        <dbReference type="EMBL" id="NDO40291.1"/>
    </source>
</evidence>
<evidence type="ECO:0000313" key="6">
    <source>
        <dbReference type="Proteomes" id="UP000462501"/>
    </source>
</evidence>
<dbReference type="Proteomes" id="UP000095765">
    <property type="component" value="Unassembled WGS sequence"/>
</dbReference>
<reference evidence="4 6" key="2">
    <citation type="submission" date="2019-06" db="EMBL/GenBank/DDBJ databases">
        <title>Draft genome sequences of 15 bacterial species constituting the stable defined intestinal microbiota of the GM15 gnotobiotic mouse model.</title>
        <authorList>
            <person name="Elie C."/>
            <person name="Mathieu A."/>
            <person name="Saliou A."/>
            <person name="Darnaud M."/>
            <person name="Leulier F."/>
            <person name="Tamellini A."/>
        </authorList>
    </citation>
    <scope>NUCLEOTIDE SEQUENCE [LARGE SCALE GENOMIC DNA]</scope>
    <source>
        <strain evidence="4 6">JM4-15</strain>
    </source>
</reference>
<dbReference type="Proteomes" id="UP000462501">
    <property type="component" value="Unassembled WGS sequence"/>
</dbReference>
<dbReference type="AlphaFoldDB" id="A0A174LN80"/>
<dbReference type="Pfam" id="PF06250">
    <property type="entry name" value="YhcG_C"/>
    <property type="match status" value="1"/>
</dbReference>
<evidence type="ECO:0000313" key="5">
    <source>
        <dbReference type="Proteomes" id="UP000095765"/>
    </source>
</evidence>
<protein>
    <submittedName>
        <fullName evidence="4">DUF1016 domain-containing protein</fullName>
    </submittedName>
    <submittedName>
        <fullName evidence="3">Uncharacterized conserved protein</fullName>
    </submittedName>
</protein>
<feature type="domain" description="YhcG N-terminal" evidence="2">
    <location>
        <begin position="19"/>
        <end position="151"/>
    </location>
</feature>
<dbReference type="GeneID" id="72463287"/>
<dbReference type="PANTHER" id="PTHR30547:SF5">
    <property type="entry name" value="NUCLEASE YHCG-RELATED"/>
    <property type="match status" value="1"/>
</dbReference>
<dbReference type="PANTHER" id="PTHR30547">
    <property type="entry name" value="UNCHARACTERIZED PROTEIN YHCG-RELATED"/>
    <property type="match status" value="1"/>
</dbReference>
<dbReference type="RefSeq" id="WP_024731082.1">
    <property type="nucleotide sequence ID" value="NZ_CABIWA010000002.1"/>
</dbReference>
<evidence type="ECO:0000259" key="1">
    <source>
        <dbReference type="Pfam" id="PF06250"/>
    </source>
</evidence>
<dbReference type="GO" id="GO:0003676">
    <property type="term" value="F:nucleic acid binding"/>
    <property type="evidence" value="ECO:0007669"/>
    <property type="project" value="InterPro"/>
</dbReference>
<dbReference type="InterPro" id="IPR041527">
    <property type="entry name" value="YhcG_N"/>
</dbReference>
<organism evidence="3 5">
    <name type="scientific">Anaerotruncus colihominis</name>
    <dbReference type="NCBI Taxonomy" id="169435"/>
    <lineage>
        <taxon>Bacteria</taxon>
        <taxon>Bacillati</taxon>
        <taxon>Bacillota</taxon>
        <taxon>Clostridia</taxon>
        <taxon>Eubacteriales</taxon>
        <taxon>Oscillospiraceae</taxon>
        <taxon>Anaerotruncus</taxon>
    </lineage>
</organism>
<dbReference type="EMBL" id="CZBE01000001">
    <property type="protein sequence ID" value="CUP22919.1"/>
    <property type="molecule type" value="Genomic_DNA"/>
</dbReference>
<reference evidence="3 5" key="1">
    <citation type="submission" date="2015-09" db="EMBL/GenBank/DDBJ databases">
        <authorList>
            <consortium name="Pathogen Informatics"/>
        </authorList>
    </citation>
    <scope>NUCLEOTIDE SEQUENCE [LARGE SCALE GENOMIC DNA]</scope>
    <source>
        <strain evidence="3 5">2789STDY5834939</strain>
    </source>
</reference>
<sequence length="340" mass="40048">MRNDINRLEPESQQTYESIRSSIVTAQHKIASAVNSSMVIAYWEIGEQIQRACGENDRAEYGARLLEYLSERLTAEFGKGFSVQNLRNMRQFYNAFPIRYTLCSELSWSHYRLLMRVPDERARTFYLDECAKSAWSVRQLERQIHTLFYERILASRDKGPVAAEIQTSEPKPEYEKIIKDPYVMEFLQIQPDTHVYESDLEQALIDHLQQFLLELGRGFSFVSRQKRFTLDGQSFFIDLVFYNYILKCFVLIDLKTDTLTHQDLGQMQMYVNYYTRELMNEGDNPPIGIVLCAEKNDAVVRYTLPEGNTQIFTSKYKTYLPTEEELRRELKLEGFQKRED</sequence>
<proteinExistence type="predicted"/>
<feature type="domain" description="YhcG PDDEXK nuclease" evidence="1">
    <location>
        <begin position="176"/>
        <end position="330"/>
    </location>
</feature>
<dbReference type="OrthoDB" id="9801263at2"/>
<dbReference type="InterPro" id="IPR009362">
    <property type="entry name" value="YhcG_C"/>
</dbReference>
<name>A0A174LN80_9FIRM</name>
<dbReference type="InterPro" id="IPR011856">
    <property type="entry name" value="tRNA_endonuc-like_dom_sf"/>
</dbReference>
<accession>A0A174LN80</accession>
<evidence type="ECO:0000313" key="3">
    <source>
        <dbReference type="EMBL" id="CUP22919.1"/>
    </source>
</evidence>
<dbReference type="EMBL" id="VIQT01000019">
    <property type="protein sequence ID" value="NDO40291.1"/>
    <property type="molecule type" value="Genomic_DNA"/>
</dbReference>
<dbReference type="Gene3D" id="3.40.1350.10">
    <property type="match status" value="1"/>
</dbReference>
<gene>
    <name evidence="3" type="ORF">ERS852551_00163</name>
    <name evidence="4" type="ORF">FMM72_13820</name>
</gene>
<dbReference type="InterPro" id="IPR053148">
    <property type="entry name" value="PD-DEXK-like_domain"/>
</dbReference>
<evidence type="ECO:0000259" key="2">
    <source>
        <dbReference type="Pfam" id="PF17761"/>
    </source>
</evidence>
<dbReference type="Pfam" id="PF17761">
    <property type="entry name" value="DUF1016_N"/>
    <property type="match status" value="1"/>
</dbReference>